<gene>
    <name evidence="8" type="ORF">HA254_07730</name>
</gene>
<dbReference type="PANTHER" id="PTHR13887">
    <property type="entry name" value="GLUTATHIONE S-TRANSFERASE KAPPA"/>
    <property type="match status" value="1"/>
</dbReference>
<dbReference type="EMBL" id="DUGC01000120">
    <property type="protein sequence ID" value="HIH10526.1"/>
    <property type="molecule type" value="Genomic_DNA"/>
</dbReference>
<organism evidence="8 9">
    <name type="scientific">Candidatus Iainarchaeum sp</name>
    <dbReference type="NCBI Taxonomy" id="3101447"/>
    <lineage>
        <taxon>Archaea</taxon>
        <taxon>Candidatus Iainarchaeota</taxon>
        <taxon>Candidatus Iainarchaeia</taxon>
        <taxon>Candidatus Iainarchaeales</taxon>
        <taxon>Candidatus Iainarchaeaceae</taxon>
        <taxon>Candidatus Iainarchaeum</taxon>
    </lineage>
</organism>
<dbReference type="PROSITE" id="PS51352">
    <property type="entry name" value="THIOREDOXIN_2"/>
    <property type="match status" value="1"/>
</dbReference>
<dbReference type="Pfam" id="PF13462">
    <property type="entry name" value="Thioredoxin_4"/>
    <property type="match status" value="1"/>
</dbReference>
<feature type="domain" description="Thioredoxin" evidence="7">
    <location>
        <begin position="130"/>
        <end position="313"/>
    </location>
</feature>
<protein>
    <submittedName>
        <fullName evidence="8">Thioredoxin domain-containing protein</fullName>
    </submittedName>
</protein>
<dbReference type="SUPFAM" id="SSF52833">
    <property type="entry name" value="Thioredoxin-like"/>
    <property type="match status" value="1"/>
</dbReference>
<accession>A0A7J4J5M6</accession>
<dbReference type="AlphaFoldDB" id="A0A7J4J5M6"/>
<evidence type="ECO:0000256" key="4">
    <source>
        <dbReference type="ARBA" id="ARBA00023002"/>
    </source>
</evidence>
<evidence type="ECO:0000256" key="2">
    <source>
        <dbReference type="ARBA" id="ARBA00007787"/>
    </source>
</evidence>
<dbReference type="PANTHER" id="PTHR13887:SF14">
    <property type="entry name" value="DISULFIDE BOND FORMATION PROTEIN D"/>
    <property type="match status" value="1"/>
</dbReference>
<proteinExistence type="inferred from homology"/>
<keyword evidence="5" id="KW-1015">Disulfide bond</keyword>
<sequence>MVLCVIALVVFGILGIFSATHRALAREAFDCVFRKMTLRPCNTGLDKRLRMIVSMQVMKRNETAGKFVHRHFELISLAFTALMAGSILFTGIGVYNYWAYGNCNGPGSSELCLLNPETYSGSDPLAWLFPPSPAQLKSISSEGLPMRGAQNASIQIIEVGCFNCPYTKATEPLVDEVLEKYDGKVALYFKYFPLPKHDYSVDAAQAAECAREQGAFWGYKDVLFKRQLECVQQPTAQDLRSLYKQFASDLNLDTTQFNACLDSGKHAGYVEKQKQESINARVYGTPTFFINGKPLVAPKTLDEFSAIIDKELADKGIR</sequence>
<reference evidence="9" key="1">
    <citation type="journal article" date="2020" name="bioRxiv">
        <title>A rank-normalized archaeal taxonomy based on genome phylogeny resolves widespread incomplete and uneven classifications.</title>
        <authorList>
            <person name="Rinke C."/>
            <person name="Chuvochina M."/>
            <person name="Mussig A.J."/>
            <person name="Chaumeil P.-A."/>
            <person name="Waite D.W."/>
            <person name="Whitman W.B."/>
            <person name="Parks D.H."/>
            <person name="Hugenholtz P."/>
        </authorList>
    </citation>
    <scope>NUCLEOTIDE SEQUENCE [LARGE SCALE GENOMIC DNA]</scope>
</reference>
<evidence type="ECO:0000256" key="3">
    <source>
        <dbReference type="ARBA" id="ARBA00022729"/>
    </source>
</evidence>
<evidence type="ECO:0000256" key="5">
    <source>
        <dbReference type="ARBA" id="ARBA00023157"/>
    </source>
</evidence>
<evidence type="ECO:0000256" key="1">
    <source>
        <dbReference type="ARBA" id="ARBA00005791"/>
    </source>
</evidence>
<comment type="caution">
    <text evidence="8">The sequence shown here is derived from an EMBL/GenBank/DDBJ whole genome shotgun (WGS) entry which is preliminary data.</text>
</comment>
<evidence type="ECO:0000256" key="6">
    <source>
        <dbReference type="ARBA" id="ARBA00023284"/>
    </source>
</evidence>
<dbReference type="GO" id="GO:0016491">
    <property type="term" value="F:oxidoreductase activity"/>
    <property type="evidence" value="ECO:0007669"/>
    <property type="project" value="UniProtKB-KW"/>
</dbReference>
<evidence type="ECO:0000259" key="7">
    <source>
        <dbReference type="PROSITE" id="PS51352"/>
    </source>
</evidence>
<dbReference type="Gene3D" id="3.40.30.10">
    <property type="entry name" value="Glutaredoxin"/>
    <property type="match status" value="1"/>
</dbReference>
<name>A0A7J4J5M6_9ARCH</name>
<dbReference type="InterPro" id="IPR013766">
    <property type="entry name" value="Thioredoxin_domain"/>
</dbReference>
<dbReference type="InterPro" id="IPR012336">
    <property type="entry name" value="Thioredoxin-like_fold"/>
</dbReference>
<comment type="similarity">
    <text evidence="2">Belongs to the glutaredoxin family.</text>
</comment>
<dbReference type="InterPro" id="IPR036249">
    <property type="entry name" value="Thioredoxin-like_sf"/>
</dbReference>
<dbReference type="Proteomes" id="UP000565078">
    <property type="component" value="Unassembled WGS sequence"/>
</dbReference>
<keyword evidence="3" id="KW-0732">Signal</keyword>
<keyword evidence="4" id="KW-0560">Oxidoreductase</keyword>
<evidence type="ECO:0000313" key="9">
    <source>
        <dbReference type="Proteomes" id="UP000565078"/>
    </source>
</evidence>
<keyword evidence="6" id="KW-0676">Redox-active center</keyword>
<evidence type="ECO:0000313" key="8">
    <source>
        <dbReference type="EMBL" id="HIH10526.1"/>
    </source>
</evidence>
<comment type="similarity">
    <text evidence="1">Belongs to the thioredoxin family. DsbA subfamily.</text>
</comment>